<dbReference type="Gene3D" id="3.40.630.30">
    <property type="match status" value="1"/>
</dbReference>
<dbReference type="OrthoDB" id="3239945at2"/>
<dbReference type="PROSITE" id="PS51186">
    <property type="entry name" value="GNAT"/>
    <property type="match status" value="1"/>
</dbReference>
<name>A0A3M2JL33_9CELL</name>
<organism evidence="2 3">
    <name type="scientific">Cellulomonas triticagri</name>
    <dbReference type="NCBI Taxonomy" id="2483352"/>
    <lineage>
        <taxon>Bacteria</taxon>
        <taxon>Bacillati</taxon>
        <taxon>Actinomycetota</taxon>
        <taxon>Actinomycetes</taxon>
        <taxon>Micrococcales</taxon>
        <taxon>Cellulomonadaceae</taxon>
        <taxon>Cellulomonas</taxon>
    </lineage>
</organism>
<keyword evidence="2" id="KW-0808">Transferase</keyword>
<dbReference type="Proteomes" id="UP000269289">
    <property type="component" value="Unassembled WGS sequence"/>
</dbReference>
<accession>A0A3M2JL33</accession>
<dbReference type="SUPFAM" id="SSF55729">
    <property type="entry name" value="Acyl-CoA N-acyltransferases (Nat)"/>
    <property type="match status" value="1"/>
</dbReference>
<keyword evidence="3" id="KW-1185">Reference proteome</keyword>
<dbReference type="InterPro" id="IPR000182">
    <property type="entry name" value="GNAT_dom"/>
</dbReference>
<dbReference type="CDD" id="cd04301">
    <property type="entry name" value="NAT_SF"/>
    <property type="match status" value="1"/>
</dbReference>
<comment type="caution">
    <text evidence="2">The sequence shown here is derived from an EMBL/GenBank/DDBJ whole genome shotgun (WGS) entry which is preliminary data.</text>
</comment>
<gene>
    <name evidence="2" type="ORF">EBM89_06820</name>
</gene>
<evidence type="ECO:0000313" key="2">
    <source>
        <dbReference type="EMBL" id="RMI12881.1"/>
    </source>
</evidence>
<evidence type="ECO:0000313" key="3">
    <source>
        <dbReference type="Proteomes" id="UP000269289"/>
    </source>
</evidence>
<dbReference type="AlphaFoldDB" id="A0A3M2JL33"/>
<evidence type="ECO:0000259" key="1">
    <source>
        <dbReference type="PROSITE" id="PS51186"/>
    </source>
</evidence>
<dbReference type="EMBL" id="RFFI01000027">
    <property type="protein sequence ID" value="RMI12881.1"/>
    <property type="molecule type" value="Genomic_DNA"/>
</dbReference>
<protein>
    <submittedName>
        <fullName evidence="2">N-acetyltransferase</fullName>
    </submittedName>
</protein>
<sequence>MDDVSPPVQVRPADEVPFEDLQRVLGTRGAGHRCQCQRYRLPPGESFAAVPVEVRAERLRAQTDAGSGSGSTSGLVAYLGDEPVGWCAVAPRADHDGLVRVFRVPWDGRDEDRADRSVWAVTCLFVRAGFRRRGISRVLAAAAVEHVRAAGGRAVEAYPITTTRVIDEELHVGTVPTFAAAGLVEVSRPTQRRAVMRLDL</sequence>
<dbReference type="Pfam" id="PF00583">
    <property type="entry name" value="Acetyltransf_1"/>
    <property type="match status" value="1"/>
</dbReference>
<dbReference type="GO" id="GO:0016747">
    <property type="term" value="F:acyltransferase activity, transferring groups other than amino-acyl groups"/>
    <property type="evidence" value="ECO:0007669"/>
    <property type="project" value="InterPro"/>
</dbReference>
<dbReference type="RefSeq" id="WP_122148699.1">
    <property type="nucleotide sequence ID" value="NZ_RFFI01000027.1"/>
</dbReference>
<feature type="domain" description="N-acetyltransferase" evidence="1">
    <location>
        <begin position="8"/>
        <end position="200"/>
    </location>
</feature>
<reference evidence="2 3" key="1">
    <citation type="submission" date="2018-10" db="EMBL/GenBank/DDBJ databases">
        <title>Isolation, diversity and antifungal activity of actinobacteria from wheat.</title>
        <authorList>
            <person name="Han C."/>
        </authorList>
    </citation>
    <scope>NUCLEOTIDE SEQUENCE [LARGE SCALE GENOMIC DNA]</scope>
    <source>
        <strain evidence="2 3">NEAU-YY56</strain>
    </source>
</reference>
<dbReference type="InterPro" id="IPR016181">
    <property type="entry name" value="Acyl_CoA_acyltransferase"/>
</dbReference>
<proteinExistence type="predicted"/>